<organism evidence="1 2">
    <name type="scientific">Pontibacter aydingkolensis</name>
    <dbReference type="NCBI Taxonomy" id="1911536"/>
    <lineage>
        <taxon>Bacteria</taxon>
        <taxon>Pseudomonadati</taxon>
        <taxon>Bacteroidota</taxon>
        <taxon>Cytophagia</taxon>
        <taxon>Cytophagales</taxon>
        <taxon>Hymenobacteraceae</taxon>
        <taxon>Pontibacter</taxon>
    </lineage>
</organism>
<protein>
    <submittedName>
        <fullName evidence="1">Uncharacterized protein</fullName>
    </submittedName>
</protein>
<sequence length="72" mass="7641">MALVKQTLEMQVLNLLTDLSKRTENPQQANQDFARELATIIDNYIKSATVTVTVATTGTAAAQTGTGTGNLS</sequence>
<evidence type="ECO:0000313" key="1">
    <source>
        <dbReference type="EMBL" id="MBW7466205.1"/>
    </source>
</evidence>
<proteinExistence type="predicted"/>
<gene>
    <name evidence="1" type="ORF">K0O23_03935</name>
</gene>
<comment type="caution">
    <text evidence="1">The sequence shown here is derived from an EMBL/GenBank/DDBJ whole genome shotgun (WGS) entry which is preliminary data.</text>
</comment>
<dbReference type="Proteomes" id="UP000813018">
    <property type="component" value="Unassembled WGS sequence"/>
</dbReference>
<dbReference type="RefSeq" id="WP_219876084.1">
    <property type="nucleotide sequence ID" value="NZ_JAHYXK010000002.1"/>
</dbReference>
<accession>A0ABS7CQU4</accession>
<evidence type="ECO:0000313" key="2">
    <source>
        <dbReference type="Proteomes" id="UP000813018"/>
    </source>
</evidence>
<dbReference type="EMBL" id="JAHYXK010000002">
    <property type="protein sequence ID" value="MBW7466205.1"/>
    <property type="molecule type" value="Genomic_DNA"/>
</dbReference>
<reference evidence="1 2" key="1">
    <citation type="journal article" date="2016" name="Int. J. Syst. Evol. Microbiol.">
        <title>Pontibacter aydingkolensis sp. nov., isolated from soil of a salt lake.</title>
        <authorList>
            <person name="Osman G."/>
            <person name="Zhang T."/>
            <person name="Lou K."/>
            <person name="Gao Y."/>
            <person name="Chang W."/>
            <person name="Lin Q."/>
            <person name="Yang H.M."/>
            <person name="Huo X.D."/>
            <person name="Wang N."/>
        </authorList>
    </citation>
    <scope>NUCLEOTIDE SEQUENCE [LARGE SCALE GENOMIC DNA]</scope>
    <source>
        <strain evidence="1 2">KACC 19255</strain>
    </source>
</reference>
<name>A0ABS7CQU4_9BACT</name>
<keyword evidence="2" id="KW-1185">Reference proteome</keyword>